<keyword evidence="4 6" id="KW-0378">Hydrolase</keyword>
<dbReference type="EC" id="3.1.3.7" evidence="6"/>
<dbReference type="PANTHER" id="PTHR43028:SF5">
    <property type="entry name" value="3'(2'),5'-BISPHOSPHATE NUCLEOTIDASE 1"/>
    <property type="match status" value="1"/>
</dbReference>
<dbReference type="InParanoid" id="A0A1B1AFZ9"/>
<comment type="similarity">
    <text evidence="1 6">Belongs to the inositol monophosphatase superfamily. CysQ family.</text>
</comment>
<feature type="binding site" evidence="6">
    <location>
        <position position="220"/>
    </location>
    <ligand>
        <name>substrate</name>
    </ligand>
</feature>
<evidence type="ECO:0000256" key="7">
    <source>
        <dbReference type="PIRSR" id="PIRSR600760-2"/>
    </source>
</evidence>
<dbReference type="GO" id="GO:0005886">
    <property type="term" value="C:plasma membrane"/>
    <property type="evidence" value="ECO:0007669"/>
    <property type="project" value="UniProtKB-SubCell"/>
</dbReference>
<sequence length="275" mass="28258">MLHPPTMPQLEDLISLALAAGREIMAVRAAGIDAQVKADGSLVTIADQRAEAIIEAGLAELDAGVPMLGEEAVAAGRIPDCGARFYCVDPLDGTRGFANGGDEFTVNIALVENATPVVGVVYAPATGELYAGQPSKALAGKCHPQTGKLLAPMAAIAPGAFAQQPRVVASDYSGRNERTGDFIAALNGVITHASSSIKFCRVAEGAADLYPRFGDVSEWDAAAGHAILKAAGGDIMLLDGSPLRYGGRNGDFLIHGFVAYGNATAKAAALQALTR</sequence>
<evidence type="ECO:0000313" key="9">
    <source>
        <dbReference type="Proteomes" id="UP000092498"/>
    </source>
</evidence>
<feature type="binding site" evidence="6">
    <location>
        <position position="91"/>
    </location>
    <ligand>
        <name>Mg(2+)</name>
        <dbReference type="ChEBI" id="CHEBI:18420"/>
        <label>1</label>
    </ligand>
</feature>
<dbReference type="Gene3D" id="3.40.190.80">
    <property type="match status" value="1"/>
</dbReference>
<evidence type="ECO:0000256" key="4">
    <source>
        <dbReference type="ARBA" id="ARBA00022801"/>
    </source>
</evidence>
<dbReference type="PROSITE" id="PS00630">
    <property type="entry name" value="IMP_2"/>
    <property type="match status" value="1"/>
</dbReference>
<dbReference type="Pfam" id="PF00459">
    <property type="entry name" value="Inositol_P"/>
    <property type="match status" value="1"/>
</dbReference>
<dbReference type="InterPro" id="IPR000760">
    <property type="entry name" value="Inositol_monophosphatase-like"/>
</dbReference>
<proteinExistence type="inferred from homology"/>
<feature type="binding site" evidence="6">
    <location>
        <begin position="91"/>
        <end position="94"/>
    </location>
    <ligand>
        <name>substrate</name>
    </ligand>
</feature>
<feature type="binding site" evidence="7">
    <location>
        <position position="89"/>
    </location>
    <ligand>
        <name>Mg(2+)</name>
        <dbReference type="ChEBI" id="CHEBI:18420"/>
        <label>1</label>
        <note>catalytic</note>
    </ligand>
</feature>
<feature type="binding site" evidence="6 7">
    <location>
        <position position="220"/>
    </location>
    <ligand>
        <name>Mg(2+)</name>
        <dbReference type="ChEBI" id="CHEBI:18420"/>
        <label>2</label>
    </ligand>
</feature>
<feature type="binding site" evidence="7">
    <location>
        <position position="70"/>
    </location>
    <ligand>
        <name>Mg(2+)</name>
        <dbReference type="ChEBI" id="CHEBI:18420"/>
        <label>1</label>
        <note>catalytic</note>
    </ligand>
</feature>
<keyword evidence="9" id="KW-1185">Reference proteome</keyword>
<comment type="cofactor">
    <cofactor evidence="6 7">
        <name>Mg(2+)</name>
        <dbReference type="ChEBI" id="CHEBI:18420"/>
    </cofactor>
</comment>
<feature type="binding site" evidence="6">
    <location>
        <position position="89"/>
    </location>
    <ligand>
        <name>Mg(2+)</name>
        <dbReference type="ChEBI" id="CHEBI:18420"/>
        <label>1</label>
    </ligand>
</feature>
<dbReference type="GO" id="GO:0050427">
    <property type="term" value="P:3'-phosphoadenosine 5'-phosphosulfate metabolic process"/>
    <property type="evidence" value="ECO:0007669"/>
    <property type="project" value="TreeGrafter"/>
</dbReference>
<organism evidence="8 9">
    <name type="scientific">Candidatus Viadribacter manganicus</name>
    <dbReference type="NCBI Taxonomy" id="1759059"/>
    <lineage>
        <taxon>Bacteria</taxon>
        <taxon>Pseudomonadati</taxon>
        <taxon>Pseudomonadota</taxon>
        <taxon>Alphaproteobacteria</taxon>
        <taxon>Hyphomonadales</taxon>
        <taxon>Hyphomonadaceae</taxon>
        <taxon>Candidatus Viadribacter</taxon>
    </lineage>
</organism>
<keyword evidence="6 7" id="KW-0460">Magnesium</keyword>
<comment type="subcellular location">
    <subcellularLocation>
        <location evidence="6">Cell inner membrane</location>
        <topology evidence="6">Peripheral membrane protein</topology>
        <orientation evidence="6">Cytoplasmic side</orientation>
    </subcellularLocation>
</comment>
<dbReference type="KEGG" id="cbot:ATE48_05905"/>
<dbReference type="InterPro" id="IPR020550">
    <property type="entry name" value="Inositol_monophosphatase_CS"/>
</dbReference>
<dbReference type="GO" id="GO:0046854">
    <property type="term" value="P:phosphatidylinositol phosphate biosynthetic process"/>
    <property type="evidence" value="ECO:0007669"/>
    <property type="project" value="InterPro"/>
</dbReference>
<dbReference type="GO" id="GO:0000103">
    <property type="term" value="P:sulfate assimilation"/>
    <property type="evidence" value="ECO:0007669"/>
    <property type="project" value="TreeGrafter"/>
</dbReference>
<dbReference type="GO" id="GO:0000287">
    <property type="term" value="F:magnesium ion binding"/>
    <property type="evidence" value="ECO:0007669"/>
    <property type="project" value="UniProtKB-UniRule"/>
</dbReference>
<evidence type="ECO:0000256" key="6">
    <source>
        <dbReference type="HAMAP-Rule" id="MF_02095"/>
    </source>
</evidence>
<dbReference type="Proteomes" id="UP000092498">
    <property type="component" value="Chromosome"/>
</dbReference>
<dbReference type="InterPro" id="IPR006240">
    <property type="entry name" value="CysQ"/>
</dbReference>
<feature type="binding site" evidence="7">
    <location>
        <position position="92"/>
    </location>
    <ligand>
        <name>Mg(2+)</name>
        <dbReference type="ChEBI" id="CHEBI:18420"/>
        <label>1</label>
        <note>catalytic</note>
    </ligand>
</feature>
<evidence type="ECO:0000256" key="1">
    <source>
        <dbReference type="ARBA" id="ARBA00005289"/>
    </source>
</evidence>
<gene>
    <name evidence="6" type="primary">cysQ</name>
    <name evidence="8" type="ORF">ATE48_05905</name>
</gene>
<dbReference type="Gene3D" id="3.30.540.10">
    <property type="entry name" value="Fructose-1,6-Bisphosphatase, subunit A, domain 1"/>
    <property type="match status" value="1"/>
</dbReference>
<dbReference type="InterPro" id="IPR050725">
    <property type="entry name" value="CysQ/Inositol_MonoPase"/>
</dbReference>
<dbReference type="STRING" id="1759059.ATE48_05905"/>
<dbReference type="FunCoup" id="A0A1B1AFZ9">
    <property type="interactions" value="155"/>
</dbReference>
<evidence type="ECO:0000256" key="2">
    <source>
        <dbReference type="ARBA" id="ARBA00022475"/>
    </source>
</evidence>
<dbReference type="EMBL" id="CP013244">
    <property type="protein sequence ID" value="ANP45483.1"/>
    <property type="molecule type" value="Genomic_DNA"/>
</dbReference>
<dbReference type="PANTHER" id="PTHR43028">
    <property type="entry name" value="3'(2'),5'-BISPHOSPHATE NUCLEOTIDASE 1"/>
    <property type="match status" value="1"/>
</dbReference>
<reference evidence="8 9" key="1">
    <citation type="submission" date="2015-11" db="EMBL/GenBank/DDBJ databases">
        <title>Whole-Genome Sequence of Candidatus Oderbacter manganicum from the National Park Lower Oder Valley, Germany.</title>
        <authorList>
            <person name="Braun B."/>
            <person name="Liere K."/>
            <person name="Szewzyk U."/>
        </authorList>
    </citation>
    <scope>NUCLEOTIDE SEQUENCE [LARGE SCALE GENOMIC DNA]</scope>
    <source>
        <strain evidence="8 9">OTSz_A_272</strain>
    </source>
</reference>
<dbReference type="AlphaFoldDB" id="A0A1B1AFZ9"/>
<feature type="binding site" evidence="6">
    <location>
        <position position="70"/>
    </location>
    <ligand>
        <name>Mg(2+)</name>
        <dbReference type="ChEBI" id="CHEBI:18420"/>
        <label>1</label>
    </ligand>
</feature>
<evidence type="ECO:0000256" key="3">
    <source>
        <dbReference type="ARBA" id="ARBA00022519"/>
    </source>
</evidence>
<dbReference type="PRINTS" id="PR00377">
    <property type="entry name" value="IMPHPHTASES"/>
</dbReference>
<feature type="binding site" evidence="7">
    <location>
        <position position="91"/>
    </location>
    <ligand>
        <name>Mg(2+)</name>
        <dbReference type="ChEBI" id="CHEBI:18420"/>
        <label>1</label>
        <note>catalytic</note>
    </ligand>
</feature>
<keyword evidence="5 6" id="KW-0472">Membrane</keyword>
<dbReference type="GO" id="GO:0008441">
    <property type="term" value="F:3'(2'),5'-bisphosphate nucleotidase activity"/>
    <property type="evidence" value="ECO:0007669"/>
    <property type="project" value="UniProtKB-UniRule"/>
</dbReference>
<keyword evidence="3 6" id="KW-0997">Cell inner membrane</keyword>
<dbReference type="HAMAP" id="MF_02095">
    <property type="entry name" value="CysQ"/>
    <property type="match status" value="1"/>
</dbReference>
<feature type="binding site" evidence="6">
    <location>
        <position position="89"/>
    </location>
    <ligand>
        <name>Mg(2+)</name>
        <dbReference type="ChEBI" id="CHEBI:18420"/>
        <label>2</label>
    </ligand>
</feature>
<name>A0A1B1AFZ9_9PROT</name>
<keyword evidence="2 6" id="KW-1003">Cell membrane</keyword>
<accession>A0A1B1AFZ9</accession>
<keyword evidence="6 7" id="KW-0479">Metal-binding</keyword>
<evidence type="ECO:0000313" key="8">
    <source>
        <dbReference type="EMBL" id="ANP45483.1"/>
    </source>
</evidence>
<protein>
    <recommendedName>
        <fullName evidence="6">3'(2'),5'-bisphosphate nucleotidase CysQ</fullName>
        <ecNumber evidence="6">3.1.3.7</ecNumber>
    </recommendedName>
    <alternativeName>
        <fullName evidence="6">3'(2'),5-bisphosphonucleoside 3'(2')-phosphohydrolase</fullName>
    </alternativeName>
    <alternativeName>
        <fullName evidence="6">3'-phosphoadenosine 5'-phosphate phosphatase</fullName>
        <shortName evidence="6">PAP phosphatase</shortName>
    </alternativeName>
</protein>
<evidence type="ECO:0000256" key="5">
    <source>
        <dbReference type="ARBA" id="ARBA00023136"/>
    </source>
</evidence>
<comment type="function">
    <text evidence="6">Converts adenosine-3',5'-bisphosphate (PAP) to AMP.</text>
</comment>
<feature type="binding site" evidence="6">
    <location>
        <position position="92"/>
    </location>
    <ligand>
        <name>Mg(2+)</name>
        <dbReference type="ChEBI" id="CHEBI:18420"/>
        <label>2</label>
    </ligand>
</feature>
<dbReference type="SUPFAM" id="SSF56655">
    <property type="entry name" value="Carbohydrate phosphatase"/>
    <property type="match status" value="1"/>
</dbReference>
<comment type="catalytic activity">
    <reaction evidence="6">
        <text>adenosine 3',5'-bisphosphate + H2O = AMP + phosphate</text>
        <dbReference type="Rhea" id="RHEA:10040"/>
        <dbReference type="ChEBI" id="CHEBI:15377"/>
        <dbReference type="ChEBI" id="CHEBI:43474"/>
        <dbReference type="ChEBI" id="CHEBI:58343"/>
        <dbReference type="ChEBI" id="CHEBI:456215"/>
        <dbReference type="EC" id="3.1.3.7"/>
    </reaction>
</comment>
<dbReference type="CDD" id="cd01638">
    <property type="entry name" value="CysQ"/>
    <property type="match status" value="1"/>
</dbReference>
<feature type="binding site" evidence="6">
    <location>
        <position position="70"/>
    </location>
    <ligand>
        <name>substrate</name>
    </ligand>
</feature>